<comment type="caution">
    <text evidence="1">The sequence shown here is derived from an EMBL/GenBank/DDBJ whole genome shotgun (WGS) entry which is preliminary data.</text>
</comment>
<gene>
    <name evidence="1" type="ORF">GCM10009802_06930</name>
</gene>
<sequence>MTTDTQAMKKAATWLHTNSDTLAEMLRFYSERMGENADTLEDLAARGGNALITASAAAALAADFEQRQQHTMRLQTELYELHHGE</sequence>
<reference evidence="1 2" key="1">
    <citation type="journal article" date="2019" name="Int. J. Syst. Evol. Microbiol.">
        <title>The Global Catalogue of Microorganisms (GCM) 10K type strain sequencing project: providing services to taxonomists for standard genome sequencing and annotation.</title>
        <authorList>
            <consortium name="The Broad Institute Genomics Platform"/>
            <consortium name="The Broad Institute Genome Sequencing Center for Infectious Disease"/>
            <person name="Wu L."/>
            <person name="Ma J."/>
        </authorList>
    </citation>
    <scope>NUCLEOTIDE SEQUENCE [LARGE SCALE GENOMIC DNA]</scope>
    <source>
        <strain evidence="1 2">JCM 15481</strain>
    </source>
</reference>
<organism evidence="1 2">
    <name type="scientific">Streptomyces synnematoformans</name>
    <dbReference type="NCBI Taxonomy" id="415721"/>
    <lineage>
        <taxon>Bacteria</taxon>
        <taxon>Bacillati</taxon>
        <taxon>Actinomycetota</taxon>
        <taxon>Actinomycetes</taxon>
        <taxon>Kitasatosporales</taxon>
        <taxon>Streptomycetaceae</taxon>
        <taxon>Streptomyces</taxon>
    </lineage>
</organism>
<proteinExistence type="predicted"/>
<dbReference type="RefSeq" id="WP_344287722.1">
    <property type="nucleotide sequence ID" value="NZ_BAAAPF010000008.1"/>
</dbReference>
<accession>A0ABN2XF07</accession>
<evidence type="ECO:0000313" key="2">
    <source>
        <dbReference type="Proteomes" id="UP001500443"/>
    </source>
</evidence>
<dbReference type="Proteomes" id="UP001500443">
    <property type="component" value="Unassembled WGS sequence"/>
</dbReference>
<protein>
    <submittedName>
        <fullName evidence="1">Uncharacterized protein</fullName>
    </submittedName>
</protein>
<evidence type="ECO:0000313" key="1">
    <source>
        <dbReference type="EMBL" id="GAA2110139.1"/>
    </source>
</evidence>
<keyword evidence="2" id="KW-1185">Reference proteome</keyword>
<dbReference type="EMBL" id="BAAAPF010000008">
    <property type="protein sequence ID" value="GAA2110139.1"/>
    <property type="molecule type" value="Genomic_DNA"/>
</dbReference>
<name>A0ABN2XF07_9ACTN</name>